<sequence length="398" mass="45256">MIMFTINNSPEDNSSNPLQIFTIAHAVRPSKKLVAEGPTNKTNESVILNERKTNKPLNNSISQQIKETLTVKYEATQNFQLRSRLPLSMIVSKMATRKPAQESDHENEDPYSNFDVSLCRKIKLAPPSWRNKSNQTKRLKPSGFTKIVDNMKEKCSQFNVNKQQGSRVLSKDRRNSDLNRLLADVAKSAQNGTTASALEYNYNKLYGKQQGKQTLVKCGDEDPLPDDFECKDSESLQEESSAHRSNPTTPDNFEFNPRCSSRPDEPTEFVWNPVIVMDSEYKRLFTPAQESTRDDHLPQYEYLREPSWRPPSHVDHYYPSNHPPCLDSPCSPGNCETSSTSSGQTVAEVQERMQFTYYAARGIAPQSGTHYTEIGQDSSSTRFMWPNANSSFLKFLEE</sequence>
<dbReference type="EMBL" id="GECZ01026686">
    <property type="protein sequence ID" value="JAS43083.1"/>
    <property type="molecule type" value="Transcribed_RNA"/>
</dbReference>
<name>A0A1B6EZL8_9HEMI</name>
<accession>A0A1B6EZL8</accession>
<evidence type="ECO:0000313" key="2">
    <source>
        <dbReference type="EMBL" id="JAS43083.1"/>
    </source>
</evidence>
<evidence type="ECO:0000256" key="1">
    <source>
        <dbReference type="SAM" id="MobiDB-lite"/>
    </source>
</evidence>
<gene>
    <name evidence="2" type="ORF">g.9422</name>
</gene>
<protein>
    <submittedName>
        <fullName evidence="2">Uncharacterized protein</fullName>
    </submittedName>
</protein>
<proteinExistence type="predicted"/>
<feature type="region of interest" description="Disordered" evidence="1">
    <location>
        <begin position="226"/>
        <end position="264"/>
    </location>
</feature>
<dbReference type="AlphaFoldDB" id="A0A1B6EZL8"/>
<reference evidence="2" key="1">
    <citation type="submission" date="2015-11" db="EMBL/GenBank/DDBJ databases">
        <title>De novo transcriptome assembly of four potential Pierce s Disease insect vectors from Arizona vineyards.</title>
        <authorList>
            <person name="Tassone E.E."/>
        </authorList>
    </citation>
    <scope>NUCLEOTIDE SEQUENCE</scope>
</reference>
<organism evidence="2">
    <name type="scientific">Cuerna arida</name>
    <dbReference type="NCBI Taxonomy" id="1464854"/>
    <lineage>
        <taxon>Eukaryota</taxon>
        <taxon>Metazoa</taxon>
        <taxon>Ecdysozoa</taxon>
        <taxon>Arthropoda</taxon>
        <taxon>Hexapoda</taxon>
        <taxon>Insecta</taxon>
        <taxon>Pterygota</taxon>
        <taxon>Neoptera</taxon>
        <taxon>Paraneoptera</taxon>
        <taxon>Hemiptera</taxon>
        <taxon>Auchenorrhyncha</taxon>
        <taxon>Membracoidea</taxon>
        <taxon>Cicadellidae</taxon>
        <taxon>Cicadellinae</taxon>
        <taxon>Proconiini</taxon>
        <taxon>Cuerna</taxon>
    </lineage>
</organism>